<dbReference type="PANTHER" id="PTHR30273:SF2">
    <property type="entry name" value="PROTEIN FECR"/>
    <property type="match status" value="1"/>
</dbReference>
<organism evidence="3 4">
    <name type="scientific">Pseudomonas putida</name>
    <name type="common">Arthrobacter siderocapsulatus</name>
    <dbReference type="NCBI Taxonomy" id="303"/>
    <lineage>
        <taxon>Bacteria</taxon>
        <taxon>Pseudomonadati</taxon>
        <taxon>Pseudomonadota</taxon>
        <taxon>Gammaproteobacteria</taxon>
        <taxon>Pseudomonadales</taxon>
        <taxon>Pseudomonadaceae</taxon>
        <taxon>Pseudomonas</taxon>
    </lineage>
</organism>
<comment type="caution">
    <text evidence="3">The sequence shown here is derived from an EMBL/GenBank/DDBJ whole genome shotgun (WGS) entry which is preliminary data.</text>
</comment>
<protein>
    <submittedName>
        <fullName evidence="3">Iron dicitrate transport regulator FecR</fullName>
    </submittedName>
</protein>
<feature type="domain" description="FecR protein" evidence="1">
    <location>
        <begin position="109"/>
        <end position="202"/>
    </location>
</feature>
<dbReference type="Proteomes" id="UP000237194">
    <property type="component" value="Unassembled WGS sequence"/>
</dbReference>
<dbReference type="Pfam" id="PF04773">
    <property type="entry name" value="FecR"/>
    <property type="match status" value="1"/>
</dbReference>
<dbReference type="RefSeq" id="WP_103436981.1">
    <property type="nucleotide sequence ID" value="NZ_MIND01000018.1"/>
</dbReference>
<dbReference type="EMBL" id="MIND01000018">
    <property type="protein sequence ID" value="POF88879.1"/>
    <property type="molecule type" value="Genomic_DNA"/>
</dbReference>
<evidence type="ECO:0000259" key="1">
    <source>
        <dbReference type="Pfam" id="PF04773"/>
    </source>
</evidence>
<reference evidence="3 4" key="1">
    <citation type="submission" date="2016-08" db="EMBL/GenBank/DDBJ databases">
        <authorList>
            <person name="Seilhamer J.J."/>
        </authorList>
    </citation>
    <scope>NUCLEOTIDE SEQUENCE [LARGE SCALE GENOMIC DNA]</scope>
    <source>
        <strain evidence="3 4">KT-27</strain>
    </source>
</reference>
<feature type="domain" description="FecR N-terminal" evidence="2">
    <location>
        <begin position="13"/>
        <end position="53"/>
    </location>
</feature>
<accession>A0A2S3WD82</accession>
<dbReference type="InterPro" id="IPR012373">
    <property type="entry name" value="Ferrdict_sens_TM"/>
</dbReference>
<dbReference type="PIRSF" id="PIRSF018266">
    <property type="entry name" value="FecR"/>
    <property type="match status" value="1"/>
</dbReference>
<reference evidence="3 4" key="2">
    <citation type="submission" date="2018-03" db="EMBL/GenBank/DDBJ databases">
        <title>Draft genome of Pseudomonas putida strain KT-27.</title>
        <authorList>
            <person name="Yoshizawa S."/>
            <person name="Khan N.H."/>
            <person name="Nishimura M."/>
            <person name="Chiura H.X."/>
            <person name="Ogura Y."/>
            <person name="Hayashi T."/>
            <person name="Kogure K."/>
        </authorList>
    </citation>
    <scope>NUCLEOTIDE SEQUENCE [LARGE SCALE GENOMIC DNA]</scope>
    <source>
        <strain evidence="3 4">KT-27</strain>
    </source>
</reference>
<sequence length="319" mass="35027">MSLTLAERQAISAAARWYAALQSGVATDAERAAWNAWLVADPVHLQAWQRMTAVAEQMASVPGAVAAPALRGLERSRRQVLRSVMILMPAASLGWLSWRSDTPQQLFADFRTTVGERRQFQLADGSSLWLNTDSAVNLRYDGSQRLLDLLQGEILISTAPDAAQRPFKIHTRHGEVLALGTRFIVRTYEQNAEVAVIEKAVEVRMASAGAAIRVEAGQRLDFNKRSSGAVQRSDASVGAWQQGSIIAVERPLAELLADLSRYRRGVLRCDPQIARMKVSGAFPIDDTDLALTALESGLSLRVTRFSRYWVHVSAAAVPH</sequence>
<dbReference type="InterPro" id="IPR006860">
    <property type="entry name" value="FecR"/>
</dbReference>
<evidence type="ECO:0000313" key="4">
    <source>
        <dbReference type="Proteomes" id="UP000237194"/>
    </source>
</evidence>
<dbReference type="PANTHER" id="PTHR30273">
    <property type="entry name" value="PERIPLASMIC SIGNAL SENSOR AND SIGMA FACTOR ACTIVATOR FECR-RELATED"/>
    <property type="match status" value="1"/>
</dbReference>
<dbReference type="Pfam" id="PF16220">
    <property type="entry name" value="DUF4880"/>
    <property type="match status" value="1"/>
</dbReference>
<proteinExistence type="predicted"/>
<dbReference type="AlphaFoldDB" id="A0A2S3WD82"/>
<evidence type="ECO:0000259" key="2">
    <source>
        <dbReference type="Pfam" id="PF16220"/>
    </source>
</evidence>
<evidence type="ECO:0000313" key="3">
    <source>
        <dbReference type="EMBL" id="POF88879.1"/>
    </source>
</evidence>
<dbReference type="GO" id="GO:0016989">
    <property type="term" value="F:sigma factor antagonist activity"/>
    <property type="evidence" value="ECO:0007669"/>
    <property type="project" value="TreeGrafter"/>
</dbReference>
<name>A0A2S3WD82_PSEPU</name>
<dbReference type="Gene3D" id="2.60.120.1440">
    <property type="match status" value="1"/>
</dbReference>
<gene>
    <name evidence="3" type="ORF">BGP80_13255</name>
</gene>
<dbReference type="InterPro" id="IPR032623">
    <property type="entry name" value="FecR_N"/>
</dbReference>